<evidence type="ECO:0000256" key="7">
    <source>
        <dbReference type="ARBA" id="ARBA00023136"/>
    </source>
</evidence>
<evidence type="ECO:0000313" key="13">
    <source>
        <dbReference type="Proteomes" id="UP000790347"/>
    </source>
</evidence>
<dbReference type="PRINTS" id="PR00176">
    <property type="entry name" value="NANEUSMPORT"/>
</dbReference>
<keyword evidence="13" id="KW-1185">Reference proteome</keyword>
<feature type="disulfide bond" evidence="9">
    <location>
        <begin position="130"/>
        <end position="139"/>
    </location>
</feature>
<feature type="transmembrane region" description="Helical" evidence="11">
    <location>
        <begin position="89"/>
        <end position="116"/>
    </location>
</feature>
<dbReference type="Pfam" id="PF00209">
    <property type="entry name" value="SNF"/>
    <property type="match status" value="1"/>
</dbReference>
<dbReference type="InterPro" id="IPR037272">
    <property type="entry name" value="SNS_sf"/>
</dbReference>
<comment type="similarity">
    <text evidence="2 10">Belongs to the sodium:neurotransmitter symporter (SNF) (TC 2.A.22) family.</text>
</comment>
<dbReference type="GO" id="GO:0005886">
    <property type="term" value="C:plasma membrane"/>
    <property type="evidence" value="ECO:0007669"/>
    <property type="project" value="TreeGrafter"/>
</dbReference>
<feature type="transmembrane region" description="Helical" evidence="11">
    <location>
        <begin position="462"/>
        <end position="485"/>
    </location>
</feature>
<reference evidence="12" key="1">
    <citation type="submission" date="2013-05" db="EMBL/GenBank/DDBJ databases">
        <authorList>
            <person name="Yim A.K.Y."/>
            <person name="Chan T.F."/>
            <person name="Ji K.M."/>
            <person name="Liu X.Y."/>
            <person name="Zhou J.W."/>
            <person name="Li R.Q."/>
            <person name="Yang K.Y."/>
            <person name="Li J."/>
            <person name="Li M."/>
            <person name="Law P.T.W."/>
            <person name="Wu Y.L."/>
            <person name="Cai Z.L."/>
            <person name="Qin H."/>
            <person name="Bao Y."/>
            <person name="Leung R.K.K."/>
            <person name="Ng P.K.S."/>
            <person name="Zou J."/>
            <person name="Zhong X.J."/>
            <person name="Ran P.X."/>
            <person name="Zhong N.S."/>
            <person name="Liu Z.G."/>
            <person name="Tsui S.K.W."/>
        </authorList>
    </citation>
    <scope>NUCLEOTIDE SEQUENCE</scope>
    <source>
        <strain evidence="12">Derf</strain>
        <tissue evidence="12">Whole organism</tissue>
    </source>
</reference>
<feature type="binding site" evidence="8">
    <location>
        <position position="359"/>
    </location>
    <ligand>
        <name>Na(+)</name>
        <dbReference type="ChEBI" id="CHEBI:29101"/>
        <label>1</label>
    </ligand>
</feature>
<feature type="transmembrane region" description="Helical" evidence="11">
    <location>
        <begin position="420"/>
        <end position="441"/>
    </location>
</feature>
<gene>
    <name evidence="12" type="ORF">DERF_006923</name>
</gene>
<feature type="transmembrane region" description="Helical" evidence="11">
    <location>
        <begin position="347"/>
        <end position="368"/>
    </location>
</feature>
<evidence type="ECO:0000256" key="11">
    <source>
        <dbReference type="SAM" id="Phobius"/>
    </source>
</evidence>
<comment type="subcellular location">
    <subcellularLocation>
        <location evidence="1">Membrane</location>
        <topology evidence="1">Multi-pass membrane protein</topology>
    </subcellularLocation>
</comment>
<evidence type="ECO:0000256" key="3">
    <source>
        <dbReference type="ARBA" id="ARBA00022448"/>
    </source>
</evidence>
<dbReference type="Proteomes" id="UP000790347">
    <property type="component" value="Unassembled WGS sequence"/>
</dbReference>
<dbReference type="InterPro" id="IPR000175">
    <property type="entry name" value="Na/ntran_symport"/>
</dbReference>
<evidence type="ECO:0000256" key="8">
    <source>
        <dbReference type="PIRSR" id="PIRSR600175-1"/>
    </source>
</evidence>
<keyword evidence="5 10" id="KW-0769">Symport</keyword>
<feature type="transmembrane region" description="Helical" evidence="11">
    <location>
        <begin position="389"/>
        <end position="414"/>
    </location>
</feature>
<keyword evidence="3 10" id="KW-0813">Transport</keyword>
<dbReference type="GO" id="GO:0035725">
    <property type="term" value="P:sodium ion transmembrane transport"/>
    <property type="evidence" value="ECO:0007669"/>
    <property type="project" value="TreeGrafter"/>
</dbReference>
<feature type="binding site" evidence="8">
    <location>
        <position position="25"/>
    </location>
    <ligand>
        <name>Na(+)</name>
        <dbReference type="ChEBI" id="CHEBI:29101"/>
        <label>1</label>
    </ligand>
</feature>
<keyword evidence="6 11" id="KW-1133">Transmembrane helix</keyword>
<keyword evidence="4 10" id="KW-0812">Transmembrane</keyword>
<protein>
    <recommendedName>
        <fullName evidence="10">Transporter</fullName>
    </recommendedName>
</protein>
<dbReference type="PROSITE" id="PS00610">
    <property type="entry name" value="NA_NEUROTRAN_SYMP_1"/>
    <property type="match status" value="1"/>
</dbReference>
<organism evidence="12 13">
    <name type="scientific">Dermatophagoides farinae</name>
    <name type="common">American house dust mite</name>
    <dbReference type="NCBI Taxonomy" id="6954"/>
    <lineage>
        <taxon>Eukaryota</taxon>
        <taxon>Metazoa</taxon>
        <taxon>Ecdysozoa</taxon>
        <taxon>Arthropoda</taxon>
        <taxon>Chelicerata</taxon>
        <taxon>Arachnida</taxon>
        <taxon>Acari</taxon>
        <taxon>Acariformes</taxon>
        <taxon>Sarcoptiformes</taxon>
        <taxon>Astigmata</taxon>
        <taxon>Psoroptidia</taxon>
        <taxon>Analgoidea</taxon>
        <taxon>Pyroglyphidae</taxon>
        <taxon>Dermatophagoidinae</taxon>
        <taxon>Dermatophagoides</taxon>
    </lineage>
</organism>
<accession>A0A922L5H8</accession>
<dbReference type="EMBL" id="ASGP02000003">
    <property type="protein sequence ID" value="KAH9516164.1"/>
    <property type="molecule type" value="Genomic_DNA"/>
</dbReference>
<dbReference type="PANTHER" id="PTHR11616">
    <property type="entry name" value="SODIUM/CHLORIDE DEPENDENT TRANSPORTER"/>
    <property type="match status" value="1"/>
</dbReference>
<feature type="transmembrane region" description="Helical" evidence="11">
    <location>
        <begin position="47"/>
        <end position="68"/>
    </location>
</feature>
<keyword evidence="9" id="KW-1015">Disulfide bond</keyword>
<dbReference type="PANTHER" id="PTHR11616:SF240">
    <property type="entry name" value="BLOATED TUBULES, ISOFORM B-RELATED"/>
    <property type="match status" value="1"/>
</dbReference>
<feature type="binding site" evidence="8">
    <location>
        <position position="26"/>
    </location>
    <ligand>
        <name>Na(+)</name>
        <dbReference type="ChEBI" id="CHEBI:29101"/>
        <label>1</label>
    </ligand>
</feature>
<dbReference type="PROSITE" id="PS50267">
    <property type="entry name" value="NA_NEUROTRAN_SYMP_3"/>
    <property type="match status" value="1"/>
</dbReference>
<keyword evidence="8" id="KW-0479">Metal-binding</keyword>
<keyword evidence="8" id="KW-0915">Sodium</keyword>
<feature type="transmembrane region" description="Helical" evidence="11">
    <location>
        <begin position="206"/>
        <end position="226"/>
    </location>
</feature>
<dbReference type="GO" id="GO:0046872">
    <property type="term" value="F:metal ion binding"/>
    <property type="evidence" value="ECO:0007669"/>
    <property type="project" value="UniProtKB-KW"/>
</dbReference>
<feature type="transmembrane region" description="Helical" evidence="11">
    <location>
        <begin position="180"/>
        <end position="199"/>
    </location>
</feature>
<sequence>MTTDGASRDRFNNKIEYFLTALSYAVGLGNVWRFPYLCYKNGGGSFLIPYMTSLLILGLPFFFFESSIGQFTSLGPIKVWRLSPLFKGIGYAMFVMGAYVGIYYNMVVAWSFYYVYSALTEMPSVPWLSCNNEWNSQECADGIIRNVTDGKQTSPSQEFFYHKVLQISGGIDEMGFLRPHLVLCLALAWIFIYCGLCLGTKSLGKISYFTAFFPYIMITALLINGLQLQGSTEGILHYISPNFEKLSEIGVWSDAATQIFYSLSICMGGVITLASYNNFKNNLFQDSILIVISNSLTSIYAGFAIFSVIGFMANQLGKSIDEAADQGVGLAFVAYPAALARLPYPSIWSVIFFLMIITLGFGSQMTIVETTVATLVDFWPNKLQKRKPLVLGLVCLVMFLAGLPMCTGAGLYILQLMDSYSIPYSAFFIAIAELIAIFWVYGLDIHMKNIYRMVGYKIWPQVYWRFMFKYGCPILICGMLTVVIWKHEPLVYNDYVFPKYSEYVGWSLTASSTLLIPLFAIIELVKVLRKRKTLQASFMHTQILRPEVKFVGDLTPSDQSDKSFDSISSIAKSFPEDLNASGQDNHAFLQCNENFRRNLNQFANFEANSKNNAKLLNFTSISTWTCGNNGVSNLNDDKKLPISPSLQNVFQQQA</sequence>
<feature type="binding site" evidence="8">
    <location>
        <position position="294"/>
    </location>
    <ligand>
        <name>Na(+)</name>
        <dbReference type="ChEBI" id="CHEBI:29101"/>
        <label>1</label>
    </ligand>
</feature>
<comment type="caution">
    <text evidence="12">The sequence shown here is derived from an EMBL/GenBank/DDBJ whole genome shotgun (WGS) entry which is preliminary data.</text>
</comment>
<evidence type="ECO:0000256" key="4">
    <source>
        <dbReference type="ARBA" id="ARBA00022692"/>
    </source>
</evidence>
<evidence type="ECO:0000256" key="2">
    <source>
        <dbReference type="ARBA" id="ARBA00006459"/>
    </source>
</evidence>
<evidence type="ECO:0000256" key="1">
    <source>
        <dbReference type="ARBA" id="ARBA00004141"/>
    </source>
</evidence>
<feature type="binding site" evidence="8">
    <location>
        <position position="262"/>
    </location>
    <ligand>
        <name>Na(+)</name>
        <dbReference type="ChEBI" id="CHEBI:29101"/>
        <label>1</label>
    </ligand>
</feature>
<dbReference type="GO" id="GO:0006865">
    <property type="term" value="P:amino acid transport"/>
    <property type="evidence" value="ECO:0007669"/>
    <property type="project" value="TreeGrafter"/>
</dbReference>
<evidence type="ECO:0000256" key="9">
    <source>
        <dbReference type="PIRSR" id="PIRSR600175-2"/>
    </source>
</evidence>
<evidence type="ECO:0000256" key="10">
    <source>
        <dbReference type="RuleBase" id="RU003732"/>
    </source>
</evidence>
<feature type="transmembrane region" description="Helical" evidence="11">
    <location>
        <begin position="17"/>
        <end position="35"/>
    </location>
</feature>
<feature type="transmembrane region" description="Helical" evidence="11">
    <location>
        <begin position="505"/>
        <end position="525"/>
    </location>
</feature>
<name>A0A922L5H8_DERFA</name>
<dbReference type="GO" id="GO:0015293">
    <property type="term" value="F:symporter activity"/>
    <property type="evidence" value="ECO:0007669"/>
    <property type="project" value="UniProtKB-KW"/>
</dbReference>
<feature type="transmembrane region" description="Helical" evidence="11">
    <location>
        <begin position="288"/>
        <end position="313"/>
    </location>
</feature>
<dbReference type="AlphaFoldDB" id="A0A922L5H8"/>
<evidence type="ECO:0000256" key="5">
    <source>
        <dbReference type="ARBA" id="ARBA00022847"/>
    </source>
</evidence>
<reference evidence="12" key="2">
    <citation type="journal article" date="2022" name="Res Sq">
        <title>Comparative Genomics Reveals Insights into the Divergent Evolution of Astigmatic Mites and Household Pest Adaptations.</title>
        <authorList>
            <person name="Xiong Q."/>
            <person name="Wan A.T.-Y."/>
            <person name="Liu X.-Y."/>
            <person name="Fung C.S.-H."/>
            <person name="Xiao X."/>
            <person name="Malainual N."/>
            <person name="Hou J."/>
            <person name="Wang L."/>
            <person name="Wang M."/>
            <person name="Yang K."/>
            <person name="Cui Y."/>
            <person name="Leung E."/>
            <person name="Nong W."/>
            <person name="Shin S.-K."/>
            <person name="Au S."/>
            <person name="Jeong K.Y."/>
            <person name="Chew F.T."/>
            <person name="Hui J."/>
            <person name="Leung T.F."/>
            <person name="Tungtrongchitr A."/>
            <person name="Zhong N."/>
            <person name="Liu Z."/>
            <person name="Tsui S."/>
        </authorList>
    </citation>
    <scope>NUCLEOTIDE SEQUENCE</scope>
    <source>
        <strain evidence="12">Derf</strain>
        <tissue evidence="12">Whole organism</tissue>
    </source>
</reference>
<keyword evidence="7 11" id="KW-0472">Membrane</keyword>
<feature type="binding site" evidence="8">
    <location>
        <position position="30"/>
    </location>
    <ligand>
        <name>Na(+)</name>
        <dbReference type="ChEBI" id="CHEBI:29101"/>
        <label>1</label>
    </ligand>
</feature>
<evidence type="ECO:0000313" key="12">
    <source>
        <dbReference type="EMBL" id="KAH9516164.1"/>
    </source>
</evidence>
<feature type="binding site" evidence="8">
    <location>
        <position position="363"/>
    </location>
    <ligand>
        <name>Na(+)</name>
        <dbReference type="ChEBI" id="CHEBI:29101"/>
        <label>1</label>
    </ligand>
</feature>
<proteinExistence type="inferred from homology"/>
<evidence type="ECO:0000256" key="6">
    <source>
        <dbReference type="ARBA" id="ARBA00022989"/>
    </source>
</evidence>
<feature type="transmembrane region" description="Helical" evidence="11">
    <location>
        <begin position="259"/>
        <end position="276"/>
    </location>
</feature>
<dbReference type="SUPFAM" id="SSF161070">
    <property type="entry name" value="SNF-like"/>
    <property type="match status" value="1"/>
</dbReference>